<keyword evidence="4" id="KW-1185">Reference proteome</keyword>
<proteinExistence type="predicted"/>
<organism evidence="3 4">
    <name type="scientific">Dictyocaulus viviparus</name>
    <name type="common">Bovine lungworm</name>
    <dbReference type="NCBI Taxonomy" id="29172"/>
    <lineage>
        <taxon>Eukaryota</taxon>
        <taxon>Metazoa</taxon>
        <taxon>Ecdysozoa</taxon>
        <taxon>Nematoda</taxon>
        <taxon>Chromadorea</taxon>
        <taxon>Rhabditida</taxon>
        <taxon>Rhabditina</taxon>
        <taxon>Rhabditomorpha</taxon>
        <taxon>Strongyloidea</taxon>
        <taxon>Metastrongylidae</taxon>
        <taxon>Dictyocaulus</taxon>
    </lineage>
</organism>
<keyword evidence="1" id="KW-0677">Repeat</keyword>
<name>A0A0D8XBI8_DICVI</name>
<protein>
    <submittedName>
        <fullName evidence="3">Thrombospondin type 1 domain protein</fullName>
    </submittedName>
</protein>
<reference evidence="3 4" key="1">
    <citation type="submission" date="2013-11" db="EMBL/GenBank/DDBJ databases">
        <title>Draft genome of the bovine lungworm Dictyocaulus viviparus.</title>
        <authorList>
            <person name="Mitreva M."/>
        </authorList>
    </citation>
    <scope>NUCLEOTIDE SEQUENCE [LARGE SCALE GENOMIC DNA]</scope>
    <source>
        <strain evidence="3 4">HannoverDv2000</strain>
    </source>
</reference>
<keyword evidence="2" id="KW-1015">Disulfide bond</keyword>
<sequence length="244" mass="27366">MDSNTKRRTFVRARLKSPSLKGSNERDISGVIIGAGVEPVECGGECTDSSSWTEWGEWSPCNFLYGTFSQSRYRNCLSTSCPGGSFSEARPCVPYEAPTQWGDWTSWNDCSVACGGGTMSRHRLCNSGCSNCQCFGNSVEYQPCNTQPCCQFGPNYELLQPFWGISLLRCNMCYFSGPLGRDAVSRVEQVVFHIEHEIAAARMEYQLRRVTSAPDIDHSRTENEEDDHYKSTDMSVLMRNAFNE</sequence>
<dbReference type="PROSITE" id="PS50092">
    <property type="entry name" value="TSP1"/>
    <property type="match status" value="2"/>
</dbReference>
<evidence type="ECO:0000256" key="2">
    <source>
        <dbReference type="ARBA" id="ARBA00023157"/>
    </source>
</evidence>
<dbReference type="Gene3D" id="2.20.100.10">
    <property type="entry name" value="Thrombospondin type-1 (TSP1) repeat"/>
    <property type="match status" value="2"/>
</dbReference>
<accession>A0A0D8XBI8</accession>
<dbReference type="InterPro" id="IPR036383">
    <property type="entry name" value="TSP1_rpt_sf"/>
</dbReference>
<evidence type="ECO:0000256" key="1">
    <source>
        <dbReference type="ARBA" id="ARBA00022737"/>
    </source>
</evidence>
<dbReference type="STRING" id="29172.A0A0D8XBI8"/>
<dbReference type="InterPro" id="IPR000884">
    <property type="entry name" value="TSP1_rpt"/>
</dbReference>
<dbReference type="PANTHER" id="PTHR22906">
    <property type="entry name" value="PROPERDIN"/>
    <property type="match status" value="1"/>
</dbReference>
<dbReference type="EMBL" id="KN716728">
    <property type="protein sequence ID" value="KJH41980.1"/>
    <property type="molecule type" value="Genomic_DNA"/>
</dbReference>
<reference evidence="4" key="2">
    <citation type="journal article" date="2016" name="Sci. Rep.">
        <title>Dictyocaulus viviparus genome, variome and transcriptome elucidate lungworm biology and support future intervention.</title>
        <authorList>
            <person name="McNulty S.N."/>
            <person name="Strube C."/>
            <person name="Rosa B.A."/>
            <person name="Martin J.C."/>
            <person name="Tyagi R."/>
            <person name="Choi Y.J."/>
            <person name="Wang Q."/>
            <person name="Hallsworth Pepin K."/>
            <person name="Zhang X."/>
            <person name="Ozersky P."/>
            <person name="Wilson R.K."/>
            <person name="Sternberg P.W."/>
            <person name="Gasser R.B."/>
            <person name="Mitreva M."/>
        </authorList>
    </citation>
    <scope>NUCLEOTIDE SEQUENCE [LARGE SCALE GENOMIC DNA]</scope>
    <source>
        <strain evidence="4">HannoverDv2000</strain>
    </source>
</reference>
<dbReference type="SUPFAM" id="SSF82895">
    <property type="entry name" value="TSP-1 type 1 repeat"/>
    <property type="match status" value="2"/>
</dbReference>
<dbReference type="SMART" id="SM00209">
    <property type="entry name" value="TSP1"/>
    <property type="match status" value="2"/>
</dbReference>
<dbReference type="AlphaFoldDB" id="A0A0D8XBI8"/>
<dbReference type="Pfam" id="PF00090">
    <property type="entry name" value="TSP_1"/>
    <property type="match status" value="2"/>
</dbReference>
<dbReference type="InterPro" id="IPR052065">
    <property type="entry name" value="Compl_asym_regulator"/>
</dbReference>
<dbReference type="Proteomes" id="UP000053766">
    <property type="component" value="Unassembled WGS sequence"/>
</dbReference>
<evidence type="ECO:0000313" key="4">
    <source>
        <dbReference type="Proteomes" id="UP000053766"/>
    </source>
</evidence>
<dbReference type="OrthoDB" id="5868789at2759"/>
<evidence type="ECO:0000313" key="3">
    <source>
        <dbReference type="EMBL" id="KJH41980.1"/>
    </source>
</evidence>
<gene>
    <name evidence="3" type="ORF">DICVIV_12040</name>
</gene>